<evidence type="ECO:0008006" key="5">
    <source>
        <dbReference type="Google" id="ProtNLM"/>
    </source>
</evidence>
<keyword evidence="4" id="KW-1185">Reference proteome</keyword>
<feature type="coiled-coil region" evidence="1">
    <location>
        <begin position="597"/>
        <end position="624"/>
    </location>
</feature>
<organism evidence="2">
    <name type="scientific">Acididesulfobacillus acetoxydans</name>
    <dbReference type="NCBI Taxonomy" id="1561005"/>
    <lineage>
        <taxon>Bacteria</taxon>
        <taxon>Bacillati</taxon>
        <taxon>Bacillota</taxon>
        <taxon>Clostridia</taxon>
        <taxon>Eubacteriales</taxon>
        <taxon>Peptococcaceae</taxon>
        <taxon>Acididesulfobacillus</taxon>
    </lineage>
</organism>
<protein>
    <recommendedName>
        <fullName evidence="5">BREX system P-loop protein BrxC</fullName>
    </recommendedName>
</protein>
<dbReference type="RefSeq" id="WP_240986375.1">
    <property type="nucleotide sequence ID" value="NZ_CDGJ01000002.1"/>
</dbReference>
<gene>
    <name evidence="3" type="ORF">DEACI_0022</name>
    <name evidence="2" type="ORF">DEACI_3937</name>
</gene>
<reference evidence="3" key="1">
    <citation type="submission" date="2014-11" db="EMBL/GenBank/DDBJ databases">
        <authorList>
            <person name="Hornung B.V."/>
        </authorList>
    </citation>
    <scope>NUCLEOTIDE SEQUENCE</scope>
    <source>
        <strain evidence="3">INE</strain>
    </source>
</reference>
<name>A0A8S0WR72_9FIRM</name>
<dbReference type="Proteomes" id="UP000836597">
    <property type="component" value="Chromosome"/>
</dbReference>
<dbReference type="KEGG" id="aacx:DEACI_3937"/>
<proteinExistence type="predicted"/>
<accession>A0A8S0WR72</accession>
<dbReference type="EMBL" id="CDGJ01000002">
    <property type="protein sequence ID" value="CEJ05648.1"/>
    <property type="molecule type" value="Genomic_DNA"/>
</dbReference>
<evidence type="ECO:0000313" key="2">
    <source>
        <dbReference type="EMBL" id="CAA7603114.1"/>
    </source>
</evidence>
<keyword evidence="1" id="KW-0175">Coiled coil</keyword>
<reference evidence="2" key="2">
    <citation type="submission" date="2020-01" db="EMBL/GenBank/DDBJ databases">
        <authorList>
            <person name="Hornung B."/>
        </authorList>
    </citation>
    <scope>NUCLEOTIDE SEQUENCE</scope>
    <source>
        <strain evidence="2">PacBioINE</strain>
    </source>
</reference>
<evidence type="ECO:0000313" key="4">
    <source>
        <dbReference type="Proteomes" id="UP001071230"/>
    </source>
</evidence>
<sequence>MAKYSRYIELRPGYESVVDIGSEERNPNLWQEYIVHDDMKISVEKICDSLKMEDPNQRRSFWIHGTYGTGKSYAAIVLKHLFTDSINNIENFFDRKRLLTPYKNKFLSIRNRGEGEFLVVWKSGCTGIATGTQLMMEMEMSIRKALKERFGENACYGRNSLVDEAKRIVSDKAYNWNAIFGEPSYRLEDDYEDFDSFKDDVLGGDIKACNTVAKICRDKGWAMFASVENFEHWITDAIVENHLQDKGIVFLWDEFTDFVRSSGDDNVLQRLSEYCKKQPFFMFLIVHVDTSWLSALGEDTYNRIMHRYHELEFHISESAAYEMIGESIECKKGMEDNWNAVRNSLVKEIISEFDEVSYGLKKDQLIQLCPIHPMTLSLLTKVSGNFAAASRTLFSFMKDQAKSEQNVGFLYYIETNGPEDWRWLTIDYLWDYFFGADSDIRSFSQDARRAYQLYGQKKTLVESDEYALRVFKAALLLIAIMATDKVTYTKGGSSKVDATRSTLRKCFVGQLVESRVDDYLQSFHDSNILMLAQISGSRDARVELPYGRNVEKFDVRLEEIQKRYTRYELFKKNGEFARTVEDKIWSKTDATFGRMYIAACTEETNSLNQRFNELQAELNRLQYKVGLLVVVIAEPSHFVPTQTKLQEYIKNDKTGRLVFCILKKELAAQTLEDWLRAKTHVELANEDGLQGSKSKFEQEMGTILESWSSNATNEQLVAFYGSKTYRSIFGSGDLMRHIKQDVIFTMFPAAPEQVVLTNTAYRRAQESAALAGITRESKSAQIKSIETGVIGAKVWGCTSIELLETATGSVGAKTIAELAKFIHGKMTQGAKIRLDQLWLNLQKPPFGYYNNLACAYLLGFVFRFWKDSEFNWVNSDSNPFPLNDNNLATMINNMCQDKVPNNTLSSGSEIWQKFKPYLKSVFELQDNEVPNEERARHYLISKITYSGTPLWALKYVDTNETGGIENKAVYDSIIDNFSLFVLNRNEDNQEDIMAKVVSLFTGKGKIRQALNANFKNDALRYSAFKSFIIMSADSDLGLLIATLKLNDNDLFDAIKRLMQKAIETWEEEQVKAKLSTLTLEYGVIAELNKALGVSEKTLAKHIESLKNCFDLMKVPGTVIETLDAPWFHALAEMRNLTLTPWQNLTANQKQAIIDCFKEYARDAWQNLSSSKNLLAKYLDKKGVIYNEDDLVKVFGGINECPYATSVPVYESMIKPLIGDIKHEHSKTLLLTRWLEIGGTKTIKDWCRKYNVPIQWVASPEDLQYFDCVLNVNAGRLVSEKELNNAVHYLNGKNFAYLQDVNFIQNKFFEQIGEKNCEGFTNYRDDLLGRIRLECGADVHAWANQGAKIVGLIEGFLKAKFADKVKAVARDKVNTLQEAELRTRILTAFDSFPELYKFFVD</sequence>
<evidence type="ECO:0000256" key="1">
    <source>
        <dbReference type="SAM" id="Coils"/>
    </source>
</evidence>
<dbReference type="EMBL" id="LR746496">
    <property type="protein sequence ID" value="CAA7603114.1"/>
    <property type="molecule type" value="Genomic_DNA"/>
</dbReference>
<evidence type="ECO:0000313" key="3">
    <source>
        <dbReference type="EMBL" id="CEJ05648.1"/>
    </source>
</evidence>
<dbReference type="Proteomes" id="UP001071230">
    <property type="component" value="Unassembled WGS sequence"/>
</dbReference>